<dbReference type="NCBIfam" id="TIGR03941">
    <property type="entry name" value="tRNA_deam_assoc"/>
    <property type="match status" value="1"/>
</dbReference>
<organism evidence="1 2">
    <name type="scientific">Brevibacterium antiquum</name>
    <dbReference type="NCBI Taxonomy" id="234835"/>
    <lineage>
        <taxon>Bacteria</taxon>
        <taxon>Bacillati</taxon>
        <taxon>Actinomycetota</taxon>
        <taxon>Actinomycetes</taxon>
        <taxon>Micrococcales</taxon>
        <taxon>Brevibacteriaceae</taxon>
        <taxon>Brevibacterium</taxon>
    </lineage>
</organism>
<dbReference type="InterPro" id="IPR023869">
    <property type="entry name" value="tRNA_Adeno_NH3ase_assoc_put"/>
</dbReference>
<proteinExistence type="predicted"/>
<evidence type="ECO:0000313" key="2">
    <source>
        <dbReference type="Proteomes" id="UP000234342"/>
    </source>
</evidence>
<keyword evidence="2" id="KW-1185">Reference proteome</keyword>
<dbReference type="AlphaFoldDB" id="A0A2H1IJ63"/>
<reference evidence="2" key="1">
    <citation type="submission" date="2017-03" db="EMBL/GenBank/DDBJ databases">
        <authorList>
            <person name="Monnet C."/>
        </authorList>
    </citation>
    <scope>NUCLEOTIDE SEQUENCE [LARGE SCALE GENOMIC DNA]</scope>
    <source>
        <strain evidence="2">P10</strain>
    </source>
</reference>
<name>A0A2H1IJ63_9MICO</name>
<evidence type="ECO:0000313" key="1">
    <source>
        <dbReference type="EMBL" id="SMX75239.1"/>
    </source>
</evidence>
<dbReference type="EMBL" id="FXZE01000003">
    <property type="protein sequence ID" value="SMX75239.1"/>
    <property type="molecule type" value="Genomic_DNA"/>
</dbReference>
<gene>
    <name evidence="1" type="ORF">BANT10_00957</name>
</gene>
<protein>
    <submittedName>
        <fullName evidence="1">Putative tRNA adenosine deaminase-associated protein</fullName>
    </submittedName>
</protein>
<sequence>MGDERVIGYMKAHKRNGTELFIFARGAVVKGRPKRHNGSMSYFTEILAETSDGFRALDVDVRDASDLDSLVEMMQAAGSEDGESVAVIEHEDEWFGLVRVCENNEIRVFLSDLRAVELSPFADIFADFLDSQPDAYEAEPEEEFGLEDEAAAQADDDAEEEEVAMLEFDADAEWGGDAEIYADRGVLPAELIEQVEKYRSDPARVVAHVGETVGFADQLQAAR</sequence>
<accession>A0A2H1IJ63</accession>
<dbReference type="Proteomes" id="UP000234342">
    <property type="component" value="Unassembled WGS sequence"/>
</dbReference>